<dbReference type="Gene3D" id="2.30.30.40">
    <property type="entry name" value="SH3 Domains"/>
    <property type="match status" value="1"/>
</dbReference>
<dbReference type="SMART" id="SM00326">
    <property type="entry name" value="SH3"/>
    <property type="match status" value="1"/>
</dbReference>
<evidence type="ECO:0000313" key="8">
    <source>
        <dbReference type="EMBL" id="CAF3701831.1"/>
    </source>
</evidence>
<dbReference type="Proteomes" id="UP000681722">
    <property type="component" value="Unassembled WGS sequence"/>
</dbReference>
<dbReference type="PANTHER" id="PTHR23122">
    <property type="entry name" value="MEMBRANE-ASSOCIATED GUANYLATE KINASE MAGUK"/>
    <property type="match status" value="1"/>
</dbReference>
<dbReference type="InterPro" id="IPR001478">
    <property type="entry name" value="PDZ"/>
</dbReference>
<dbReference type="PROSITE" id="PS50052">
    <property type="entry name" value="GUANYLATE_KINASE_2"/>
    <property type="match status" value="1"/>
</dbReference>
<evidence type="ECO:0000256" key="2">
    <source>
        <dbReference type="ARBA" id="ARBA00022443"/>
    </source>
</evidence>
<evidence type="ECO:0000259" key="4">
    <source>
        <dbReference type="PROSITE" id="PS50002"/>
    </source>
</evidence>
<dbReference type="Pfam" id="PF00595">
    <property type="entry name" value="PDZ"/>
    <property type="match status" value="1"/>
</dbReference>
<dbReference type="InterPro" id="IPR027417">
    <property type="entry name" value="P-loop_NTPase"/>
</dbReference>
<dbReference type="InterPro" id="IPR050716">
    <property type="entry name" value="MAGUK"/>
</dbReference>
<dbReference type="InterPro" id="IPR036028">
    <property type="entry name" value="SH3-like_dom_sf"/>
</dbReference>
<dbReference type="InterPro" id="IPR001452">
    <property type="entry name" value="SH3_domain"/>
</dbReference>
<dbReference type="OrthoDB" id="43580at2759"/>
<dbReference type="Pfam" id="PF07653">
    <property type="entry name" value="SH3_2"/>
    <property type="match status" value="1"/>
</dbReference>
<dbReference type="InterPro" id="IPR036034">
    <property type="entry name" value="PDZ_sf"/>
</dbReference>
<dbReference type="SMART" id="SM00072">
    <property type="entry name" value="GuKc"/>
    <property type="match status" value="1"/>
</dbReference>
<evidence type="ECO:0000256" key="3">
    <source>
        <dbReference type="PROSITE-ProRule" id="PRU00192"/>
    </source>
</evidence>
<dbReference type="InterPro" id="IPR008144">
    <property type="entry name" value="Guanylate_kin-like_dom"/>
</dbReference>
<dbReference type="EMBL" id="CAJNOQ010001843">
    <property type="protein sequence ID" value="CAF0922747.1"/>
    <property type="molecule type" value="Genomic_DNA"/>
</dbReference>
<dbReference type="SUPFAM" id="SSF50044">
    <property type="entry name" value="SH3-domain"/>
    <property type="match status" value="1"/>
</dbReference>
<keyword evidence="2 3" id="KW-0728">SH3 domain</keyword>
<dbReference type="Pfam" id="PF00625">
    <property type="entry name" value="Guanylate_kin"/>
    <property type="match status" value="1"/>
</dbReference>
<dbReference type="InterPro" id="IPR008145">
    <property type="entry name" value="GK/Ca_channel_bsu"/>
</dbReference>
<feature type="domain" description="Guanylate kinase-like" evidence="5">
    <location>
        <begin position="722"/>
        <end position="904"/>
    </location>
</feature>
<name>A0A814B4R6_9BILA</name>
<dbReference type="EMBL" id="CAJOBC010001843">
    <property type="protein sequence ID" value="CAF3701831.1"/>
    <property type="molecule type" value="Genomic_DNA"/>
</dbReference>
<dbReference type="Gene3D" id="3.40.50.300">
    <property type="entry name" value="P-loop containing nucleotide triphosphate hydrolases"/>
    <property type="match status" value="1"/>
</dbReference>
<evidence type="ECO:0000259" key="5">
    <source>
        <dbReference type="PROSITE" id="PS50052"/>
    </source>
</evidence>
<evidence type="ECO:0000313" key="7">
    <source>
        <dbReference type="EMBL" id="CAF0922747.1"/>
    </source>
</evidence>
<dbReference type="Gene3D" id="2.30.42.10">
    <property type="match status" value="1"/>
</dbReference>
<evidence type="ECO:0000313" key="9">
    <source>
        <dbReference type="Proteomes" id="UP000663829"/>
    </source>
</evidence>
<evidence type="ECO:0000259" key="6">
    <source>
        <dbReference type="PROSITE" id="PS50106"/>
    </source>
</evidence>
<gene>
    <name evidence="7" type="ORF">GPM918_LOCUS9746</name>
    <name evidence="8" type="ORF">SRO942_LOCUS9747</name>
</gene>
<dbReference type="SUPFAM" id="SSF52540">
    <property type="entry name" value="P-loop containing nucleoside triphosphate hydrolases"/>
    <property type="match status" value="1"/>
</dbReference>
<proteinExistence type="inferred from homology"/>
<dbReference type="PROSITE" id="PS50002">
    <property type="entry name" value="SH3"/>
    <property type="match status" value="1"/>
</dbReference>
<dbReference type="CDD" id="cd00071">
    <property type="entry name" value="GMPK"/>
    <property type="match status" value="1"/>
</dbReference>
<feature type="non-terminal residue" evidence="7">
    <location>
        <position position="1"/>
    </location>
</feature>
<keyword evidence="9" id="KW-1185">Reference proteome</keyword>
<dbReference type="SMART" id="SM00228">
    <property type="entry name" value="PDZ"/>
    <property type="match status" value="1"/>
</dbReference>
<dbReference type="AlphaFoldDB" id="A0A814B4R6"/>
<evidence type="ECO:0000256" key="1">
    <source>
        <dbReference type="ARBA" id="ARBA00007014"/>
    </source>
</evidence>
<accession>A0A814B4R6</accession>
<sequence>TDRVVDESLLNKMVADDRLKSVMFSAQTRDMDTFIQWLGGERAVDVPDEYLLATFQHKHFVNHKKNTSVDNVEQNQNSSLSCQHHYNDVNVNAQCIELLRLRNCTEKIDNSQTMNETNSEQSKQFERGLINPLRRSCHRRSRLSLDLNFEQIQQRIRNNSSLYYEDEAYCTSKRVRSDEITDLTRKASNGSSSKLSSVDQATLSSSPIPHIDTVDDIYSKLDLAQSLLLMESDWNDIARIREIAQTGTFQNSLSLLPMLTSKDQSIELFHEMNDDLKSIIDNFLTLIETKLNETEMKMFDSNVSRSSSPSLFDRINEYKNCLTIFKRKEFYNLLTAFDQILKMRLPAALPDEEMLKENKLNDDDELVKLSQYAIDELKIVKIEKGVEPLGLTIRSDNGKIRVARIIFGGTAHKSALFQINDEILEINDNAIKGYRLNDVCALLSQCTGMIKFLLAPDKQHQQQSTDTTKNRTYSVSTLSSTGSSSPKLSIVKPLFIRAMFSYEPMDDQLLPCKEVGLNFQRGDILRVVGREDDDFWQSFRETKSPIKSMAGLIPSDRLQQKRVALLKSIEEDDDKLYSDTENEYSQKKHRKRRKKKTKTTIPSCVTCIHGHRNRHSIRRNRRSITNRSAQYNNRSFLHDINDNEKIDNNDQLDETATIQHSTNHFSLTDTRQYQSRSKQSLSDEFNITEPSSYRFYEPVFRYDPKLLVQNDCSTNLSETPITRPIILLGAPNVGRHELRRRLLQTEPNIFDVAIPHTTREKRLTEFDHHDYHFISKQEFLNKINEREFVEYGEYEKNFYGTTKKSIKTIIYQKRKICVLNLNSDALQTFEKTDIFPYVICIAAPNLDKLKRLDLDRKDQLTDNDYLDILRQSRSIERRHHMLFDYLIINQDLDKTYMELRQHILKIQNDTEQWIRACYRSSNRTLVATYDGE</sequence>
<dbReference type="Proteomes" id="UP000663829">
    <property type="component" value="Unassembled WGS sequence"/>
</dbReference>
<dbReference type="SUPFAM" id="SSF50156">
    <property type="entry name" value="PDZ domain-like"/>
    <property type="match status" value="1"/>
</dbReference>
<feature type="domain" description="PDZ" evidence="6">
    <location>
        <begin position="376"/>
        <end position="458"/>
    </location>
</feature>
<feature type="domain" description="SH3" evidence="4">
    <location>
        <begin position="491"/>
        <end position="563"/>
    </location>
</feature>
<comment type="caution">
    <text evidence="7">The sequence shown here is derived from an EMBL/GenBank/DDBJ whole genome shotgun (WGS) entry which is preliminary data.</text>
</comment>
<organism evidence="7 9">
    <name type="scientific">Didymodactylos carnosus</name>
    <dbReference type="NCBI Taxonomy" id="1234261"/>
    <lineage>
        <taxon>Eukaryota</taxon>
        <taxon>Metazoa</taxon>
        <taxon>Spiralia</taxon>
        <taxon>Gnathifera</taxon>
        <taxon>Rotifera</taxon>
        <taxon>Eurotatoria</taxon>
        <taxon>Bdelloidea</taxon>
        <taxon>Philodinida</taxon>
        <taxon>Philodinidae</taxon>
        <taxon>Didymodactylos</taxon>
    </lineage>
</organism>
<dbReference type="PROSITE" id="PS50106">
    <property type="entry name" value="PDZ"/>
    <property type="match status" value="1"/>
</dbReference>
<comment type="similarity">
    <text evidence="1">Belongs to the MAGUK family.</text>
</comment>
<reference evidence="7" key="1">
    <citation type="submission" date="2021-02" db="EMBL/GenBank/DDBJ databases">
        <authorList>
            <person name="Nowell W R."/>
        </authorList>
    </citation>
    <scope>NUCLEOTIDE SEQUENCE</scope>
</reference>
<protein>
    <submittedName>
        <fullName evidence="7">Uncharacterized protein</fullName>
    </submittedName>
</protein>